<accession>A0ABQ9M9Y3</accession>
<organism evidence="4 5">
    <name type="scientific">Hevea brasiliensis</name>
    <name type="common">Para rubber tree</name>
    <name type="synonym">Siphonia brasiliensis</name>
    <dbReference type="NCBI Taxonomy" id="3981"/>
    <lineage>
        <taxon>Eukaryota</taxon>
        <taxon>Viridiplantae</taxon>
        <taxon>Streptophyta</taxon>
        <taxon>Embryophyta</taxon>
        <taxon>Tracheophyta</taxon>
        <taxon>Spermatophyta</taxon>
        <taxon>Magnoliopsida</taxon>
        <taxon>eudicotyledons</taxon>
        <taxon>Gunneridae</taxon>
        <taxon>Pentapetalae</taxon>
        <taxon>rosids</taxon>
        <taxon>fabids</taxon>
        <taxon>Malpighiales</taxon>
        <taxon>Euphorbiaceae</taxon>
        <taxon>Crotonoideae</taxon>
        <taxon>Micrandreae</taxon>
        <taxon>Hevea</taxon>
    </lineage>
</organism>
<feature type="compositionally biased region" description="Basic and acidic residues" evidence="2">
    <location>
        <begin position="1"/>
        <end position="10"/>
    </location>
</feature>
<dbReference type="PANTHER" id="PTHR21563">
    <property type="entry name" value="ZINC FINGER C3H1 DOMAIN-CONTAINING PROTEIN"/>
    <property type="match status" value="1"/>
</dbReference>
<proteinExistence type="predicted"/>
<dbReference type="InterPro" id="IPR019607">
    <property type="entry name" value="Putative_zinc-finger_domain"/>
</dbReference>
<feature type="compositionally biased region" description="Polar residues" evidence="2">
    <location>
        <begin position="82"/>
        <end position="91"/>
    </location>
</feature>
<dbReference type="Proteomes" id="UP001174677">
    <property type="component" value="Chromosome 8"/>
</dbReference>
<dbReference type="InterPro" id="IPR039278">
    <property type="entry name" value="Red1"/>
</dbReference>
<evidence type="ECO:0000313" key="5">
    <source>
        <dbReference type="Proteomes" id="UP001174677"/>
    </source>
</evidence>
<evidence type="ECO:0000256" key="1">
    <source>
        <dbReference type="SAM" id="Coils"/>
    </source>
</evidence>
<dbReference type="Pfam" id="PF10650">
    <property type="entry name" value="zf-C3H1"/>
    <property type="match status" value="1"/>
</dbReference>
<dbReference type="PANTHER" id="PTHR21563:SF3">
    <property type="entry name" value="ZINC FINGER C3H1 DOMAIN-CONTAINING PROTEIN"/>
    <property type="match status" value="1"/>
</dbReference>
<feature type="compositionally biased region" description="Basic and acidic residues" evidence="2">
    <location>
        <begin position="364"/>
        <end position="391"/>
    </location>
</feature>
<dbReference type="SUPFAM" id="SSF48452">
    <property type="entry name" value="TPR-like"/>
    <property type="match status" value="1"/>
</dbReference>
<evidence type="ECO:0000259" key="3">
    <source>
        <dbReference type="Pfam" id="PF10650"/>
    </source>
</evidence>
<feature type="domain" description="Putative zinc-finger" evidence="3">
    <location>
        <begin position="949"/>
        <end position="969"/>
    </location>
</feature>
<feature type="compositionally biased region" description="Polar residues" evidence="2">
    <location>
        <begin position="696"/>
        <end position="705"/>
    </location>
</feature>
<name>A0ABQ9M9Y3_HEVBR</name>
<feature type="region of interest" description="Disordered" evidence="2">
    <location>
        <begin position="777"/>
        <end position="813"/>
    </location>
</feature>
<comment type="caution">
    <text evidence="4">The sequence shown here is derived from an EMBL/GenBank/DDBJ whole genome shotgun (WGS) entry which is preliminary data.</text>
</comment>
<sequence length="1762" mass="196422">MENATDELKNTKSMSSNPENPNPPQRHTKTREEGELSSSTEGDENPVCSATQSAGSVNPPAPAGSIPIPSLNKFTEGIQARKATSGTNPANSVDVLPHTSIQPNKDKSFEKSRVPFKSVNPGWHGPQGANTNLVISFSDDDTGSESEDHMAEKALEIKQNTAGVDGTRRLPSLSSEKSSKLQKTARNVNKVMPKKLSLSRTFISSTAKINGGAHSRSAGPSSIDQGSLVRNFNTMNRKFTSPEHSFDQGLGLNNTKLRDLRQQIALRERELKLKAIHQNKESASVSGRDYTVVNLGADTVRKSNAILVDVRQREPKESDRKRLKVSGSYSTQLASDRRQEITAVKSIIPLKEHALLNSALPDRNMVDHSQKESPSRRAESSDVKWQKQDDKRVDISSENIPSELKEGVNINSNCAQTDRSIMQVDPCALLDQTATVTNVNSIALPKKTNSIELNHPVNIGGHWPPLSLLKTSTSEQHLMNGCEYREGVSNDRTVQSSLNNISQASLNDIGLWNYLGAPNVSEHSNIDMHSLVEMEESLDKELEEAQEHRRICEIEERNALKAYRKAQRALVEANARCTELYHKRELYSAQFRSFILNDSSLLWSTRKPEHVGIGLNHMDNTSRNLELMPPSSHSRRPEYDGHNQPGYDSNIQCANGGPLKMSYRHVNGQNMGSEPCSEPDASTSEPLHLNRENAANAVSSPSNDPDISADEDEETSPLGQATVQPTSTEQREQNSVGRQKNTNHSNKNLSIGGSQDSLILEATLRSELFARLGRRIFPKNSGLSNPESADELGAENDNGSERTQTSNGSVPLLEAERNQEFDLGGNDQRERDVFGSTVQIQKHKKKRNEYSVRGHQLAAVLFSPTLILRSAFYHMKVESPFNSLVLQSRKNQQGDTYDVYNGAGGCINAGDIQQSILIAKPVEDSFGNIFENGIGSFTCDLAVDPFWPLCMYDLRGKCNNDQCPWQHVRDFSNENAGQHQHDGSDSADCQVGLTLQKRKRNGAAGLAKCLSFLTPPTYLVGLDVLKADPHSYESVVARRHGQCWKKCFSICLALSNLFQIDLPADEPFLHSNDGRIEVNGSWDKPSSYFRSRNSIVNHLNQMLPGDVQSLEKALLILNQEVNKLEGMKKALSILSRAIEADPKSEILWITYLLIYYGNIKSIAKEDMFSYAVKHNDRSYGLWLMYINSRMHLVDRLSAYDAALTALCHHASARESDEMYASACILDIFLQMMDCLCMSGNVEKAIQKICGFFPVASNSDQQPHSLLLSDILACLKISDKYMFWVCCVYLVIYRTLPEAVVQKFECDKELLAIEWPCTHLLDEEKLRAIKLVEMAVDSVKLSVDTGSLASEADLTSAQHFGLCHIRCMVALGGLECCGSLLDEYTKLYPFCLELVLISARLQMNDFENFEGFEEAIRSWPKETPGIHCIWNQYIECALRKGDVGFVKELIVRCFNSSSEVQYHQQEKLDVTHTNSSDQLSRLASASNPEFLTSNSNRMDMTFGYLNYSLAKLLHNDHIEARNAIDKAFKAAAPPIFKHCLREHANFLLNYELQLKEDAFISEQLNVLNGYLDDARALPVSEPLSRRFINKIEKPRVRQLISNLLSPVSCDFSLVNIVLEVWHGPSLVPQKFSQPQELVDFVEAILEIVPSNYQLAFSACKLLSRGEHFSEVSSGSMLYWASSTLVSAIFHAIPIAPEYVWVNAAGILEGIEGTELISERFYRRALSAYPLSIKLWNCYYNLSKIRGDANSIVEAAREKGIELG</sequence>
<dbReference type="EMBL" id="JARPOI010000008">
    <property type="protein sequence ID" value="KAJ9175689.1"/>
    <property type="molecule type" value="Genomic_DNA"/>
</dbReference>
<reference evidence="4 5" key="1">
    <citation type="journal article" date="2023" name="Plant Biotechnol. J.">
        <title>Chromosome-level wild Hevea brasiliensis genome provides new tools for genomic-assisted breeding and valuable loci to elevate rubber yield.</title>
        <authorList>
            <person name="Cheng H."/>
            <person name="Song X."/>
            <person name="Hu Y."/>
            <person name="Wu T."/>
            <person name="Yang Q."/>
            <person name="An Z."/>
            <person name="Feng S."/>
            <person name="Deng Z."/>
            <person name="Wu W."/>
            <person name="Zeng X."/>
            <person name="Tu M."/>
            <person name="Wang X."/>
            <person name="Huang H."/>
        </authorList>
    </citation>
    <scope>NUCLEOTIDE SEQUENCE [LARGE SCALE GENOMIC DNA]</scope>
    <source>
        <strain evidence="4">MT/VB/25A 57/8</strain>
    </source>
</reference>
<feature type="coiled-coil region" evidence="1">
    <location>
        <begin position="528"/>
        <end position="558"/>
    </location>
</feature>
<feature type="region of interest" description="Disordered" evidence="2">
    <location>
        <begin position="1"/>
        <end position="111"/>
    </location>
</feature>
<feature type="region of interest" description="Disordered" evidence="2">
    <location>
        <begin position="359"/>
        <end position="391"/>
    </location>
</feature>
<evidence type="ECO:0000256" key="2">
    <source>
        <dbReference type="SAM" id="MobiDB-lite"/>
    </source>
</evidence>
<protein>
    <recommendedName>
        <fullName evidence="3">Putative zinc-finger domain-containing protein</fullName>
    </recommendedName>
</protein>
<keyword evidence="5" id="KW-1185">Reference proteome</keyword>
<feature type="region of interest" description="Disordered" evidence="2">
    <location>
        <begin position="614"/>
        <end position="752"/>
    </location>
</feature>
<keyword evidence="1" id="KW-0175">Coiled coil</keyword>
<evidence type="ECO:0000313" key="4">
    <source>
        <dbReference type="EMBL" id="KAJ9175689.1"/>
    </source>
</evidence>
<dbReference type="InterPro" id="IPR011990">
    <property type="entry name" value="TPR-like_helical_dom_sf"/>
</dbReference>
<feature type="compositionally biased region" description="Polar residues" evidence="2">
    <location>
        <begin position="717"/>
        <end position="752"/>
    </location>
</feature>
<gene>
    <name evidence="4" type="ORF">P3X46_014221</name>
</gene>